<comment type="subcellular location">
    <subcellularLocation>
        <location evidence="1">Nucleus</location>
    </subcellularLocation>
</comment>
<keyword evidence="2" id="KW-0479">Metal-binding</keyword>
<dbReference type="AlphaFoldDB" id="A0A851BT28"/>
<name>A0A851BT28_PICGY</name>
<gene>
    <name evidence="9" type="primary">Znf239</name>
    <name evidence="9" type="ORF">PICGYM_R14780</name>
</gene>
<evidence type="ECO:0000256" key="1">
    <source>
        <dbReference type="ARBA" id="ARBA00004123"/>
    </source>
</evidence>
<feature type="non-terminal residue" evidence="9">
    <location>
        <position position="63"/>
    </location>
</feature>
<reference evidence="9" key="1">
    <citation type="submission" date="2019-10" db="EMBL/GenBank/DDBJ databases">
        <title>Bird 10,000 Genomes (B10K) Project - Family phase.</title>
        <authorList>
            <person name="Zhang G."/>
        </authorList>
    </citation>
    <scope>NUCLEOTIDE SEQUENCE</scope>
    <source>
        <strain evidence="9">B10K-DU-012-30</strain>
        <tissue evidence="9">Muscle</tissue>
    </source>
</reference>
<evidence type="ECO:0000256" key="7">
    <source>
        <dbReference type="PROSITE-ProRule" id="PRU00042"/>
    </source>
</evidence>
<evidence type="ECO:0000256" key="2">
    <source>
        <dbReference type="ARBA" id="ARBA00022723"/>
    </source>
</evidence>
<dbReference type="EMBL" id="WEKY01045159">
    <property type="protein sequence ID" value="NWI44956.1"/>
    <property type="molecule type" value="Genomic_DNA"/>
</dbReference>
<comment type="caution">
    <text evidence="9">The sequence shown here is derived from an EMBL/GenBank/DDBJ whole genome shotgun (WGS) entry which is preliminary data.</text>
</comment>
<proteinExistence type="predicted"/>
<keyword evidence="10" id="KW-1185">Reference proteome</keyword>
<dbReference type="InterPro" id="IPR050826">
    <property type="entry name" value="Krueppel_C2H2_ZnFinger"/>
</dbReference>
<dbReference type="PROSITE" id="PS00028">
    <property type="entry name" value="ZINC_FINGER_C2H2_1"/>
    <property type="match status" value="2"/>
</dbReference>
<dbReference type="Pfam" id="PF00096">
    <property type="entry name" value="zf-C2H2"/>
    <property type="match status" value="2"/>
</dbReference>
<dbReference type="FunFam" id="3.30.160.60:FF:000478">
    <property type="entry name" value="Zinc finger protein 133"/>
    <property type="match status" value="1"/>
</dbReference>
<keyword evidence="3" id="KW-0677">Repeat</keyword>
<dbReference type="PANTHER" id="PTHR24377">
    <property type="entry name" value="IP01015P-RELATED"/>
    <property type="match status" value="1"/>
</dbReference>
<evidence type="ECO:0000256" key="6">
    <source>
        <dbReference type="ARBA" id="ARBA00023242"/>
    </source>
</evidence>
<evidence type="ECO:0000256" key="5">
    <source>
        <dbReference type="ARBA" id="ARBA00022833"/>
    </source>
</evidence>
<sequence>RGEPYECPKCGKRFQTSSNLLLHQWIHTDERPFRCPNCRKGFKYSSTLVTHHMCIHIGERPYK</sequence>
<evidence type="ECO:0000256" key="4">
    <source>
        <dbReference type="ARBA" id="ARBA00022771"/>
    </source>
</evidence>
<dbReference type="GO" id="GO:0008270">
    <property type="term" value="F:zinc ion binding"/>
    <property type="evidence" value="ECO:0007669"/>
    <property type="project" value="UniProtKB-KW"/>
</dbReference>
<dbReference type="SUPFAM" id="SSF57667">
    <property type="entry name" value="beta-beta-alpha zinc fingers"/>
    <property type="match status" value="1"/>
</dbReference>
<keyword evidence="6" id="KW-0539">Nucleus</keyword>
<protein>
    <submittedName>
        <fullName evidence="9">ZN239 protein</fullName>
    </submittedName>
</protein>
<feature type="domain" description="C2H2-type" evidence="8">
    <location>
        <begin position="5"/>
        <end position="32"/>
    </location>
</feature>
<keyword evidence="4 7" id="KW-0863">Zinc-finger</keyword>
<feature type="domain" description="C2H2-type" evidence="8">
    <location>
        <begin position="33"/>
        <end position="61"/>
    </location>
</feature>
<dbReference type="GO" id="GO:0005634">
    <property type="term" value="C:nucleus"/>
    <property type="evidence" value="ECO:0007669"/>
    <property type="project" value="UniProtKB-SubCell"/>
</dbReference>
<evidence type="ECO:0000313" key="9">
    <source>
        <dbReference type="EMBL" id="NWI44956.1"/>
    </source>
</evidence>
<dbReference type="PROSITE" id="PS50157">
    <property type="entry name" value="ZINC_FINGER_C2H2_2"/>
    <property type="match status" value="2"/>
</dbReference>
<feature type="non-terminal residue" evidence="9">
    <location>
        <position position="1"/>
    </location>
</feature>
<dbReference type="SMART" id="SM00355">
    <property type="entry name" value="ZnF_C2H2"/>
    <property type="match status" value="2"/>
</dbReference>
<keyword evidence="5" id="KW-0862">Zinc</keyword>
<dbReference type="InterPro" id="IPR036236">
    <property type="entry name" value="Znf_C2H2_sf"/>
</dbReference>
<dbReference type="InterPro" id="IPR013087">
    <property type="entry name" value="Znf_C2H2_type"/>
</dbReference>
<accession>A0A851BT28</accession>
<evidence type="ECO:0000313" key="10">
    <source>
        <dbReference type="Proteomes" id="UP000631391"/>
    </source>
</evidence>
<dbReference type="OrthoDB" id="654211at2759"/>
<dbReference type="Gene3D" id="3.30.160.60">
    <property type="entry name" value="Classic Zinc Finger"/>
    <property type="match status" value="2"/>
</dbReference>
<dbReference type="Proteomes" id="UP000631391">
    <property type="component" value="Unassembled WGS sequence"/>
</dbReference>
<evidence type="ECO:0000259" key="8">
    <source>
        <dbReference type="PROSITE" id="PS50157"/>
    </source>
</evidence>
<evidence type="ECO:0000256" key="3">
    <source>
        <dbReference type="ARBA" id="ARBA00022737"/>
    </source>
</evidence>
<organism evidence="9 10">
    <name type="scientific">Picathartes gymnocephalus</name>
    <name type="common">White-necked rockfowl</name>
    <dbReference type="NCBI Taxonomy" id="175131"/>
    <lineage>
        <taxon>Eukaryota</taxon>
        <taxon>Metazoa</taxon>
        <taxon>Chordata</taxon>
        <taxon>Craniata</taxon>
        <taxon>Vertebrata</taxon>
        <taxon>Euteleostomi</taxon>
        <taxon>Archelosauria</taxon>
        <taxon>Archosauria</taxon>
        <taxon>Dinosauria</taxon>
        <taxon>Saurischia</taxon>
        <taxon>Theropoda</taxon>
        <taxon>Coelurosauria</taxon>
        <taxon>Aves</taxon>
        <taxon>Neognathae</taxon>
        <taxon>Neoaves</taxon>
        <taxon>Telluraves</taxon>
        <taxon>Australaves</taxon>
        <taxon>Passeriformes</taxon>
        <taxon>Picathartidae</taxon>
        <taxon>Picathartes</taxon>
    </lineage>
</organism>
<dbReference type="FunFam" id="3.30.160.60:FF:000624">
    <property type="entry name" value="zinc finger protein 697"/>
    <property type="match status" value="1"/>
</dbReference>